<proteinExistence type="predicted"/>
<keyword evidence="1" id="KW-1133">Transmembrane helix</keyword>
<gene>
    <name evidence="2" type="ORF">ACFFUT_12035</name>
</gene>
<evidence type="ECO:0000313" key="2">
    <source>
        <dbReference type="EMBL" id="MFB9232514.1"/>
    </source>
</evidence>
<accession>A0ABV5JGD4</accession>
<feature type="transmembrane region" description="Helical" evidence="1">
    <location>
        <begin position="7"/>
        <end position="26"/>
    </location>
</feature>
<evidence type="ECO:0000256" key="1">
    <source>
        <dbReference type="SAM" id="Phobius"/>
    </source>
</evidence>
<evidence type="ECO:0000313" key="3">
    <source>
        <dbReference type="Proteomes" id="UP001589683"/>
    </source>
</evidence>
<comment type="caution">
    <text evidence="2">The sequence shown here is derived from an EMBL/GenBank/DDBJ whole genome shotgun (WGS) entry which is preliminary data.</text>
</comment>
<organism evidence="2 3">
    <name type="scientific">Pseudohalocynthiibacter aestuariivivens</name>
    <dbReference type="NCBI Taxonomy" id="1591409"/>
    <lineage>
        <taxon>Bacteria</taxon>
        <taxon>Pseudomonadati</taxon>
        <taxon>Pseudomonadota</taxon>
        <taxon>Alphaproteobacteria</taxon>
        <taxon>Rhodobacterales</taxon>
        <taxon>Paracoccaceae</taxon>
        <taxon>Pseudohalocynthiibacter</taxon>
    </lineage>
</organism>
<keyword evidence="1" id="KW-0472">Membrane</keyword>
<reference evidence="2 3" key="1">
    <citation type="submission" date="2024-09" db="EMBL/GenBank/DDBJ databases">
        <authorList>
            <person name="Sun Q."/>
            <person name="Mori K."/>
        </authorList>
    </citation>
    <scope>NUCLEOTIDE SEQUENCE [LARGE SCALE GENOMIC DNA]</scope>
    <source>
        <strain evidence="2 3">CECT 8726</strain>
    </source>
</reference>
<sequence length="44" mass="4747">MGRFFKAVVFLGVAGIVALVSFAYLGDLSPIQRDVSDTVTLDEE</sequence>
<dbReference type="RefSeq" id="WP_281414278.1">
    <property type="nucleotide sequence ID" value="NZ_JAGFNU010000002.1"/>
</dbReference>
<keyword evidence="1" id="KW-0812">Transmembrane</keyword>
<keyword evidence="3" id="KW-1185">Reference proteome</keyword>
<protein>
    <submittedName>
        <fullName evidence="2">Uncharacterized protein</fullName>
    </submittedName>
</protein>
<dbReference type="EMBL" id="JBHMEA010000039">
    <property type="protein sequence ID" value="MFB9232514.1"/>
    <property type="molecule type" value="Genomic_DNA"/>
</dbReference>
<name>A0ABV5JGD4_9RHOB</name>
<dbReference type="Proteomes" id="UP001589683">
    <property type="component" value="Unassembled WGS sequence"/>
</dbReference>